<keyword evidence="4" id="KW-0677">Repeat</keyword>
<feature type="compositionally biased region" description="Polar residues" evidence="12">
    <location>
        <begin position="794"/>
        <end position="807"/>
    </location>
</feature>
<evidence type="ECO:0000256" key="10">
    <source>
        <dbReference type="ARBA" id="ARBA00023242"/>
    </source>
</evidence>
<protein>
    <submittedName>
        <fullName evidence="15">B-cell lymphoma/leukemia 11A-like</fullName>
    </submittedName>
</protein>
<dbReference type="RefSeq" id="XP_013773270.1">
    <property type="nucleotide sequence ID" value="XM_013917816.2"/>
</dbReference>
<evidence type="ECO:0000313" key="14">
    <source>
        <dbReference type="Proteomes" id="UP000694941"/>
    </source>
</evidence>
<feature type="compositionally biased region" description="Polar residues" evidence="12">
    <location>
        <begin position="505"/>
        <end position="519"/>
    </location>
</feature>
<feature type="compositionally biased region" description="Polar residues" evidence="12">
    <location>
        <begin position="340"/>
        <end position="350"/>
    </location>
</feature>
<dbReference type="SUPFAM" id="SSF57667">
    <property type="entry name" value="beta-beta-alpha zinc fingers"/>
    <property type="match status" value="3"/>
</dbReference>
<proteinExistence type="predicted"/>
<evidence type="ECO:0000256" key="4">
    <source>
        <dbReference type="ARBA" id="ARBA00022737"/>
    </source>
</evidence>
<feature type="region of interest" description="Disordered" evidence="12">
    <location>
        <begin position="562"/>
        <end position="609"/>
    </location>
</feature>
<evidence type="ECO:0000313" key="15">
    <source>
        <dbReference type="RefSeq" id="XP_013773270.1"/>
    </source>
</evidence>
<keyword evidence="10" id="KW-0539">Nucleus</keyword>
<dbReference type="GeneID" id="106458314"/>
<feature type="domain" description="C2H2-type" evidence="13">
    <location>
        <begin position="387"/>
        <end position="414"/>
    </location>
</feature>
<dbReference type="InterPro" id="IPR036236">
    <property type="entry name" value="Znf_C2H2_sf"/>
</dbReference>
<feature type="compositionally biased region" description="Polar residues" evidence="12">
    <location>
        <begin position="358"/>
        <end position="377"/>
    </location>
</feature>
<evidence type="ECO:0000256" key="3">
    <source>
        <dbReference type="ARBA" id="ARBA00022723"/>
    </source>
</evidence>
<feature type="region of interest" description="Disordered" evidence="12">
    <location>
        <begin position="340"/>
        <end position="381"/>
    </location>
</feature>
<keyword evidence="3" id="KW-0479">Metal-binding</keyword>
<dbReference type="PANTHER" id="PTHR45993:SF6">
    <property type="entry name" value="C2H2-TYPE DOMAIN-CONTAINING PROTEIN"/>
    <property type="match status" value="1"/>
</dbReference>
<feature type="region of interest" description="Disordered" evidence="12">
    <location>
        <begin position="666"/>
        <end position="696"/>
    </location>
</feature>
<name>A0ABM1B262_LIMPO</name>
<evidence type="ECO:0000256" key="12">
    <source>
        <dbReference type="SAM" id="MobiDB-lite"/>
    </source>
</evidence>
<keyword evidence="7" id="KW-0832">Ubl conjugation</keyword>
<evidence type="ECO:0000256" key="9">
    <source>
        <dbReference type="ARBA" id="ARBA00023163"/>
    </source>
</evidence>
<keyword evidence="14" id="KW-1185">Reference proteome</keyword>
<sequence>MSRRKQERPQPRKLVTADPELLQDILTCGVCQKDFALSDILKFIQHKVRSCNKENCLLYDERNDISGEENEEDTTAMPTRRSSISAPISKGNSNRSTPILIRGQEEKVRPSSVSLAESNSDEEPEEGLSKSMSPGVLEISQRKRRCSMEEIQPEGVMKMRRGGEREPTEPNSYSCSTCEQPFVTAWVLLQHVQNVHGMKIYMDTSNILEKNLEKNRSTLEQTTTSSLSPTLSGQTRVSRGSKLIHPSMQLLQIPRGEKQFNSSLKSNYLPRPSSQGTRLDILGDTYQRLNSNNSLNVNSIEAHNTLDRGRFDRSRGVSIGLGYEQQNDFYSKRLRQLAGATSPTNASSGKQPIHFSQPLASSQPITSHPVQTVSPSPSDHLESTKLKSCEFCGKSFRFQSNLTVHRRSHTGEKPYKCNICNHACTQASKLKRHMKTHRKGKKGLAACATVGSGRSTPDGKDDADQNNEEEVKGENDEDEDEEDLEDEEEELEEEELAERVAENLTTNTTPKSISESPTQEDIIGKTEQSNPPIKRQSLLGEVLEKIGLGNIQQYNDAYKQALEESSSGKIKSEVKSTDTLPENGLDCSDGSKSNKPREPPVDFSHSLLDVLDSKKRGKFGLGDRQHEKNSLYAGMWLPSPQRDYYQGSASTTDHMSASESALMAVTSNKISSSSSPLPGTSTPSTTTTPKPKEQRRNDTCEYCGKVFKNCSNLTVHRRSHTGEKPYKCELCSYACAQSSKLTRHMKTHGRFGKDVYRCRLCNMPFSVVSTLEKHMRKCVVDNNPLLADRDGESLESSESKQMSQAAISSSRDSDSRETP</sequence>
<feature type="compositionally biased region" description="Basic and acidic residues" evidence="12">
    <location>
        <begin position="457"/>
        <end position="474"/>
    </location>
</feature>
<evidence type="ECO:0000256" key="1">
    <source>
        <dbReference type="ARBA" id="ARBA00004123"/>
    </source>
</evidence>
<feature type="domain" description="C2H2-type" evidence="13">
    <location>
        <begin position="415"/>
        <end position="442"/>
    </location>
</feature>
<feature type="region of interest" description="Disordered" evidence="12">
    <location>
        <begin position="68"/>
        <end position="143"/>
    </location>
</feature>
<reference evidence="15" key="1">
    <citation type="submission" date="2025-08" db="UniProtKB">
        <authorList>
            <consortium name="RefSeq"/>
        </authorList>
    </citation>
    <scope>IDENTIFICATION</scope>
    <source>
        <tissue evidence="15">Muscle</tissue>
    </source>
</reference>
<dbReference type="Gene3D" id="3.30.160.60">
    <property type="entry name" value="Classic Zinc Finger"/>
    <property type="match status" value="4"/>
</dbReference>
<feature type="domain" description="C2H2-type" evidence="13">
    <location>
        <begin position="698"/>
        <end position="725"/>
    </location>
</feature>
<accession>A0ABM1B262</accession>
<evidence type="ECO:0000256" key="5">
    <source>
        <dbReference type="ARBA" id="ARBA00022771"/>
    </source>
</evidence>
<keyword evidence="9" id="KW-0804">Transcription</keyword>
<feature type="region of interest" description="Disordered" evidence="12">
    <location>
        <begin position="217"/>
        <end position="238"/>
    </location>
</feature>
<evidence type="ECO:0000259" key="13">
    <source>
        <dbReference type="PROSITE" id="PS50157"/>
    </source>
</evidence>
<dbReference type="PROSITE" id="PS50157">
    <property type="entry name" value="ZINC_FINGER_C2H2_2"/>
    <property type="match status" value="6"/>
</dbReference>
<feature type="compositionally biased region" description="Low complexity" evidence="12">
    <location>
        <begin position="666"/>
        <end position="689"/>
    </location>
</feature>
<dbReference type="InterPro" id="IPR013087">
    <property type="entry name" value="Znf_C2H2_type"/>
</dbReference>
<dbReference type="Proteomes" id="UP000694941">
    <property type="component" value="Unplaced"/>
</dbReference>
<gene>
    <name evidence="15" type="primary">LOC106458314</name>
</gene>
<evidence type="ECO:0000256" key="6">
    <source>
        <dbReference type="ARBA" id="ARBA00022833"/>
    </source>
</evidence>
<feature type="region of interest" description="Disordered" evidence="12">
    <location>
        <begin position="787"/>
        <end position="819"/>
    </location>
</feature>
<feature type="domain" description="C2H2-type" evidence="13">
    <location>
        <begin position="726"/>
        <end position="748"/>
    </location>
</feature>
<keyword evidence="2" id="KW-1017">Isopeptide bond</keyword>
<dbReference type="PANTHER" id="PTHR45993">
    <property type="entry name" value="B-CELL LYMPHOMA/LEUKEMIA 11"/>
    <property type="match status" value="1"/>
</dbReference>
<evidence type="ECO:0000256" key="8">
    <source>
        <dbReference type="ARBA" id="ARBA00023015"/>
    </source>
</evidence>
<keyword evidence="5 11" id="KW-0863">Zinc-finger</keyword>
<dbReference type="InterPro" id="IPR051497">
    <property type="entry name" value="Dev/Hematopoietic_TF"/>
</dbReference>
<feature type="domain" description="C2H2-type" evidence="13">
    <location>
        <begin position="173"/>
        <end position="196"/>
    </location>
</feature>
<evidence type="ECO:0000256" key="11">
    <source>
        <dbReference type="PROSITE-ProRule" id="PRU00042"/>
    </source>
</evidence>
<feature type="compositionally biased region" description="Polar residues" evidence="12">
    <location>
        <begin position="76"/>
        <end position="97"/>
    </location>
</feature>
<evidence type="ECO:0000256" key="7">
    <source>
        <dbReference type="ARBA" id="ARBA00022843"/>
    </source>
</evidence>
<dbReference type="Pfam" id="PF00096">
    <property type="entry name" value="zf-C2H2"/>
    <property type="match status" value="5"/>
</dbReference>
<feature type="domain" description="C2H2-type" evidence="13">
    <location>
        <begin position="756"/>
        <end position="784"/>
    </location>
</feature>
<dbReference type="Pfam" id="PF25491">
    <property type="entry name" value="CCHC_BCL-11A"/>
    <property type="match status" value="1"/>
</dbReference>
<organism evidence="14 15">
    <name type="scientific">Limulus polyphemus</name>
    <name type="common">Atlantic horseshoe crab</name>
    <dbReference type="NCBI Taxonomy" id="6850"/>
    <lineage>
        <taxon>Eukaryota</taxon>
        <taxon>Metazoa</taxon>
        <taxon>Ecdysozoa</taxon>
        <taxon>Arthropoda</taxon>
        <taxon>Chelicerata</taxon>
        <taxon>Merostomata</taxon>
        <taxon>Xiphosura</taxon>
        <taxon>Limulidae</taxon>
        <taxon>Limulus</taxon>
    </lineage>
</organism>
<feature type="compositionally biased region" description="Acidic residues" evidence="12">
    <location>
        <begin position="475"/>
        <end position="496"/>
    </location>
</feature>
<keyword evidence="8" id="KW-0805">Transcription regulation</keyword>
<dbReference type="PROSITE" id="PS00028">
    <property type="entry name" value="ZINC_FINGER_C2H2_1"/>
    <property type="match status" value="5"/>
</dbReference>
<dbReference type="InterPro" id="IPR057448">
    <property type="entry name" value="BCL-11A_Znf_CCHC"/>
</dbReference>
<feature type="region of interest" description="Disordered" evidence="12">
    <location>
        <begin position="436"/>
        <end position="535"/>
    </location>
</feature>
<keyword evidence="6" id="KW-0862">Zinc</keyword>
<feature type="compositionally biased region" description="Low complexity" evidence="12">
    <location>
        <begin position="218"/>
        <end position="232"/>
    </location>
</feature>
<comment type="subcellular location">
    <subcellularLocation>
        <location evidence="1">Nucleus</location>
    </subcellularLocation>
</comment>
<dbReference type="SMART" id="SM00355">
    <property type="entry name" value="ZnF_C2H2"/>
    <property type="match status" value="6"/>
</dbReference>
<evidence type="ECO:0000256" key="2">
    <source>
        <dbReference type="ARBA" id="ARBA00022499"/>
    </source>
</evidence>